<dbReference type="OrthoDB" id="5430968at2"/>
<comment type="caution">
    <text evidence="1">The sequence shown here is derived from an EMBL/GenBank/DDBJ whole genome shotgun (WGS) entry which is preliminary data.</text>
</comment>
<dbReference type="EMBL" id="WAIE01000001">
    <property type="protein sequence ID" value="KAB1442804.1"/>
    <property type="molecule type" value="Genomic_DNA"/>
</dbReference>
<dbReference type="AlphaFoldDB" id="A0A6N6N429"/>
<evidence type="ECO:0000313" key="2">
    <source>
        <dbReference type="Proteomes" id="UP000438699"/>
    </source>
</evidence>
<organism evidence="1 2">
    <name type="scientific">Pseudodesulfovibrio senegalensis</name>
    <dbReference type="NCBI Taxonomy" id="1721087"/>
    <lineage>
        <taxon>Bacteria</taxon>
        <taxon>Pseudomonadati</taxon>
        <taxon>Thermodesulfobacteriota</taxon>
        <taxon>Desulfovibrionia</taxon>
        <taxon>Desulfovibrionales</taxon>
        <taxon>Desulfovibrionaceae</taxon>
    </lineage>
</organism>
<dbReference type="RefSeq" id="WP_151148995.1">
    <property type="nucleotide sequence ID" value="NZ_WAIE01000001.1"/>
</dbReference>
<reference evidence="1 2" key="1">
    <citation type="journal article" date="2017" name="Int. J. Syst. Evol. Microbiol.">
        <title>Desulfovibrio senegalensis sp. nov., a mesophilic sulfate reducer isolated from marine sediment.</title>
        <authorList>
            <person name="Thioye A."/>
            <person name="Gam Z.B.A."/>
            <person name="Mbengue M."/>
            <person name="Cayol J.L."/>
            <person name="Joseph-Bartoli M."/>
            <person name="Toure-Kane C."/>
            <person name="Labat M."/>
        </authorList>
    </citation>
    <scope>NUCLEOTIDE SEQUENCE [LARGE SCALE GENOMIC DNA]</scope>
    <source>
        <strain evidence="1 2">DSM 101509</strain>
    </source>
</reference>
<evidence type="ECO:0000313" key="1">
    <source>
        <dbReference type="EMBL" id="KAB1442804.1"/>
    </source>
</evidence>
<evidence type="ECO:0008006" key="3">
    <source>
        <dbReference type="Google" id="ProtNLM"/>
    </source>
</evidence>
<proteinExistence type="predicted"/>
<accession>A0A6N6N429</accession>
<protein>
    <recommendedName>
        <fullName evidence="3">YkgJ family cysteine cluster protein</fullName>
    </recommendedName>
</protein>
<gene>
    <name evidence="1" type="ORF">F8A88_00570</name>
</gene>
<sequence>MKKKTPKAAFRKLAAIYTRMADGYADAAQAIGLSCEGCTDNCCYSFFQHHTYIEWAYLWEGLKQLPDAQRTLFEDRSREYVEQARQDLQRGERPHIMCPLNLGDEGQGRCGLYEHRLMICRMHGVPNVMTRPDGRSVDFPGCWKCQELTGDMREQDRQPPVVDRTPLYSDLARLEMEFVGPKLRSLPKVDHTIAEMIVLGPPALR</sequence>
<keyword evidence="2" id="KW-1185">Reference proteome</keyword>
<dbReference type="Proteomes" id="UP000438699">
    <property type="component" value="Unassembled WGS sequence"/>
</dbReference>
<name>A0A6N6N429_9BACT</name>